<gene>
    <name evidence="2" type="ORF">LPB138_02275</name>
</gene>
<dbReference type="AlphaFoldDB" id="A0A1D8P4T9"/>
<keyword evidence="3" id="KW-1185">Reference proteome</keyword>
<dbReference type="RefSeq" id="WP_070235690.1">
    <property type="nucleotide sequence ID" value="NZ_CP017478.1"/>
</dbReference>
<dbReference type="Gene3D" id="3.30.1370.110">
    <property type="match status" value="1"/>
</dbReference>
<dbReference type="Proteomes" id="UP000176050">
    <property type="component" value="Chromosome"/>
</dbReference>
<dbReference type="OrthoDB" id="1524810at2"/>
<evidence type="ECO:0000313" key="2">
    <source>
        <dbReference type="EMBL" id="AOW19574.1"/>
    </source>
</evidence>
<dbReference type="Pfam" id="PF01713">
    <property type="entry name" value="Smr"/>
    <property type="match status" value="1"/>
</dbReference>
<sequence>MKFDIGDRVVVMDDVLGGKVIKILDDEITIETDDGFVMNFLKKELVKIDIDQSEIAKTSNLDYNLSVKEDYKKGRKLTRVKNKKDGVPPMEVDLHINKLTKSTRGMDNYDMLNLQLETAKHKLEFAIRNRIPRIVFIHGVGEGVLKQELGYLFRNYSVDYYEASYQKYGMGATEVYIRQNK</sequence>
<dbReference type="EMBL" id="CP017478">
    <property type="protein sequence ID" value="AOW19574.1"/>
    <property type="molecule type" value="Genomic_DNA"/>
</dbReference>
<protein>
    <submittedName>
        <fullName evidence="2">DNA mismatch repair protein MutS</fullName>
    </submittedName>
</protein>
<accession>A0A1D8P4T9</accession>
<evidence type="ECO:0000259" key="1">
    <source>
        <dbReference type="Pfam" id="PF01713"/>
    </source>
</evidence>
<dbReference type="InterPro" id="IPR002625">
    <property type="entry name" value="Smr_dom"/>
</dbReference>
<dbReference type="InterPro" id="IPR036063">
    <property type="entry name" value="Smr_dom_sf"/>
</dbReference>
<evidence type="ECO:0000313" key="3">
    <source>
        <dbReference type="Proteomes" id="UP000176050"/>
    </source>
</evidence>
<proteinExistence type="predicted"/>
<reference evidence="2 3" key="1">
    <citation type="submission" date="2016-10" db="EMBL/GenBank/DDBJ databases">
        <title>Lutibacter sp. LPB0138, isolated from marine gastropod.</title>
        <authorList>
            <person name="Kim E."/>
            <person name="Yi H."/>
        </authorList>
    </citation>
    <scope>NUCLEOTIDE SEQUENCE [LARGE SCALE GENOMIC DNA]</scope>
    <source>
        <strain evidence="2 3">LPB0138</strain>
    </source>
</reference>
<name>A0A1D8P4T9_9FLAO</name>
<dbReference type="KEGG" id="lul:LPB138_02275"/>
<feature type="domain" description="Smr" evidence="1">
    <location>
        <begin position="122"/>
        <end position="178"/>
    </location>
</feature>
<dbReference type="STRING" id="1850246.LPB138_02275"/>
<organism evidence="2 3">
    <name type="scientific">Urechidicola croceus</name>
    <dbReference type="NCBI Taxonomy" id="1850246"/>
    <lineage>
        <taxon>Bacteria</taxon>
        <taxon>Pseudomonadati</taxon>
        <taxon>Bacteroidota</taxon>
        <taxon>Flavobacteriia</taxon>
        <taxon>Flavobacteriales</taxon>
        <taxon>Flavobacteriaceae</taxon>
        <taxon>Urechidicola</taxon>
    </lineage>
</organism>